<dbReference type="PANTHER" id="PTHR11670">
    <property type="entry name" value="ACONITASE/IRON-RESPONSIVE ELEMENT FAMILY MEMBER"/>
    <property type="match status" value="1"/>
</dbReference>
<dbReference type="GO" id="GO:0046872">
    <property type="term" value="F:metal ion binding"/>
    <property type="evidence" value="ECO:0007669"/>
    <property type="project" value="UniProtKB-KW"/>
</dbReference>
<comment type="catalytic activity">
    <reaction evidence="12">
        <text>citrate = D-threo-isocitrate</text>
        <dbReference type="Rhea" id="RHEA:10336"/>
        <dbReference type="ChEBI" id="CHEBI:15562"/>
        <dbReference type="ChEBI" id="CHEBI:16947"/>
        <dbReference type="EC" id="4.2.1.3"/>
    </reaction>
</comment>
<dbReference type="InterPro" id="IPR006249">
    <property type="entry name" value="Aconitase/IRP2"/>
</dbReference>
<dbReference type="FunFam" id="3.30.499.10:FF:000009">
    <property type="entry name" value="Aconitate hydratase"/>
    <property type="match status" value="1"/>
</dbReference>
<dbReference type="GO" id="GO:0019679">
    <property type="term" value="P:propionate metabolic process, methylcitrate cycle"/>
    <property type="evidence" value="ECO:0007669"/>
    <property type="project" value="UniProtKB-ARBA"/>
</dbReference>
<comment type="similarity">
    <text evidence="3">Belongs to the aconitase/IPM isomerase family.</text>
</comment>
<keyword evidence="11" id="KW-0456">Lyase</keyword>
<feature type="region of interest" description="Disordered" evidence="13">
    <location>
        <begin position="406"/>
        <end position="464"/>
    </location>
</feature>
<dbReference type="Pfam" id="PF00330">
    <property type="entry name" value="Aconitase"/>
    <property type="match status" value="1"/>
</dbReference>
<dbReference type="GO" id="GO:0051536">
    <property type="term" value="F:iron-sulfur cluster binding"/>
    <property type="evidence" value="ECO:0007669"/>
    <property type="project" value="UniProtKB-KW"/>
</dbReference>
<dbReference type="CDD" id="cd01580">
    <property type="entry name" value="AcnA_IRP_Swivel"/>
    <property type="match status" value="1"/>
</dbReference>
<reference evidence="16" key="1">
    <citation type="submission" date="2020-11" db="EMBL/GenBank/DDBJ databases">
        <title>Nocardioides cynanchi sp. nov., isolated from soil of rhizosphere of Cynanchum wilfordii.</title>
        <authorList>
            <person name="Lee J.-S."/>
            <person name="Suh M.K."/>
            <person name="Kim J.-S."/>
        </authorList>
    </citation>
    <scope>NUCLEOTIDE SEQUENCE</scope>
    <source>
        <strain evidence="16">KCTC 19276</strain>
    </source>
</reference>
<evidence type="ECO:0000256" key="12">
    <source>
        <dbReference type="ARBA" id="ARBA00023501"/>
    </source>
</evidence>
<dbReference type="EC" id="4.2.1.3" evidence="4"/>
<protein>
    <recommendedName>
        <fullName evidence="5">Aconitate hydratase A</fullName>
        <ecNumber evidence="4">4.2.1.3</ecNumber>
    </recommendedName>
</protein>
<evidence type="ECO:0000256" key="6">
    <source>
        <dbReference type="ARBA" id="ARBA00022532"/>
    </source>
</evidence>
<gene>
    <name evidence="16" type="ORF">ISU10_16055</name>
</gene>
<dbReference type="GO" id="GO:0003723">
    <property type="term" value="F:RNA binding"/>
    <property type="evidence" value="ECO:0007669"/>
    <property type="project" value="UniProtKB-KW"/>
</dbReference>
<dbReference type="Gene3D" id="3.20.19.10">
    <property type="entry name" value="Aconitase, domain 4"/>
    <property type="match status" value="1"/>
</dbReference>
<dbReference type="InterPro" id="IPR001030">
    <property type="entry name" value="Acoase/IPM_deHydtase_lsu_aba"/>
</dbReference>
<dbReference type="SUPFAM" id="SSF53732">
    <property type="entry name" value="Aconitase iron-sulfur domain"/>
    <property type="match status" value="1"/>
</dbReference>
<dbReference type="Proteomes" id="UP000660668">
    <property type="component" value="Unassembled WGS sequence"/>
</dbReference>
<comment type="caution">
    <text evidence="16">The sequence shown here is derived from an EMBL/GenBank/DDBJ whole genome shotgun (WGS) entry which is preliminary data.</text>
</comment>
<evidence type="ECO:0000256" key="8">
    <source>
        <dbReference type="ARBA" id="ARBA00022884"/>
    </source>
</evidence>
<evidence type="ECO:0000256" key="4">
    <source>
        <dbReference type="ARBA" id="ARBA00012926"/>
    </source>
</evidence>
<keyword evidence="10" id="KW-0411">Iron-sulfur</keyword>
<accession>A0A930VR04</accession>
<dbReference type="AlphaFoldDB" id="A0A930VR04"/>
<organism evidence="16 17">
    <name type="scientific">Nocardioides agariphilus</name>
    <dbReference type="NCBI Taxonomy" id="433664"/>
    <lineage>
        <taxon>Bacteria</taxon>
        <taxon>Bacillati</taxon>
        <taxon>Actinomycetota</taxon>
        <taxon>Actinomycetes</taxon>
        <taxon>Propionibacteriales</taxon>
        <taxon>Nocardioidaceae</taxon>
        <taxon>Nocardioides</taxon>
    </lineage>
</organism>
<feature type="domain" description="Aconitase/3-isopropylmalate dehydratase large subunit alpha/beta/alpha" evidence="14">
    <location>
        <begin position="69"/>
        <end position="615"/>
    </location>
</feature>
<evidence type="ECO:0000256" key="10">
    <source>
        <dbReference type="ARBA" id="ARBA00023014"/>
    </source>
</evidence>
<sequence>MASQDSFGAKSTLDVDGKSYEIYRLAAVTGDGLDVESLPFSLKVLLENLLRTEDGADITADHVRALAGWDADAQPDKEIQFTPARVIMQDFTGVPCIVDLATMREAMADLGGDPSRINPLAPAEMVIDHSVIADVFGTAEAFGRNVEIEYERNRERYQFLRWGQGAFEDFKVVPPGTGIVHQVNIEHLARVVFTREVSTGSTDEKVTVAYPDTCVGTDSHTTMVNGIGVVGWGVGGIEAEAAMLGQPVSMLIPRVVGFKLNGDLPEGATATDLVLTITEMLRKHGVVGKFVEFYGPGVSALPLANRATIGNMSPEFGSTIAVFPIDEQTIDYLRLTGRSPEQLALVEAYAKEQGLWHDPAAEPRFSEKLELDMSTVVPSLAGPKRPQDRVALSDAKQSFRAALADYTDDKAPVDQQSEEGYDEAVAESFPASDSPSHEGSNGSAPPTDSMSAVGTGGGRPSRPATVTIDGTTCVIDHGAVAIAAITSCTNTSNPSVMIGAALLAKKAVEKGLQRKPWVKTTLAPGSKVVSDYYEKSGLTPYLDKLGFNLVGYGCTTCIGNSGPLIPEVSKAVNDNDLAVVSVLSGNRNFEGRINPDVKMNYLASPPLVVAYALAGSMDVDLFNEPLGQDTDGNEVFLRDLWPTPTEIEEVIASAITSDMFTSDYADVFAGDEQWRALPTPDGDTFAWDPDSTYVRKPPYFDAMPRQPEPVRDIEGARVLLKLGDSVTTDHISPAGAIKKDSPAGRYLGEHGVEQRDFNSYGSRRGNHEVMIRGTFANIRLRNQLAPGTEGGVTRDFTHGGEVTSVYEASEHYLAEGTPLVVLTGKEYGSGSSRDWAAKGTALLGVKAVIAESYERIHRSNLIGVGVLPLQYPDGENAESLGLTGEETFSITGVTALNDGTTPRTVKVTADGKEFEAVVRIDTPGEANYYRNGGIMQYVLRSLLNA</sequence>
<evidence type="ECO:0000256" key="11">
    <source>
        <dbReference type="ARBA" id="ARBA00023239"/>
    </source>
</evidence>
<evidence type="ECO:0000256" key="3">
    <source>
        <dbReference type="ARBA" id="ARBA00007185"/>
    </source>
</evidence>
<dbReference type="NCBIfam" id="NF006757">
    <property type="entry name" value="PRK09277.1"/>
    <property type="match status" value="1"/>
</dbReference>
<keyword evidence="8" id="KW-0694">RNA-binding</keyword>
<evidence type="ECO:0000256" key="7">
    <source>
        <dbReference type="ARBA" id="ARBA00022723"/>
    </source>
</evidence>
<evidence type="ECO:0000313" key="17">
    <source>
        <dbReference type="Proteomes" id="UP000660668"/>
    </source>
</evidence>
<dbReference type="InterPro" id="IPR015928">
    <property type="entry name" value="Aconitase/3IPM_dehydase_swvl"/>
</dbReference>
<evidence type="ECO:0000256" key="1">
    <source>
        <dbReference type="ARBA" id="ARBA00001966"/>
    </source>
</evidence>
<dbReference type="FunFam" id="3.20.19.10:FF:000001">
    <property type="entry name" value="Aconitate hydratase"/>
    <property type="match status" value="1"/>
</dbReference>
<evidence type="ECO:0000256" key="2">
    <source>
        <dbReference type="ARBA" id="ARBA00004717"/>
    </source>
</evidence>
<evidence type="ECO:0000256" key="13">
    <source>
        <dbReference type="SAM" id="MobiDB-lite"/>
    </source>
</evidence>
<dbReference type="InterPro" id="IPR018136">
    <property type="entry name" value="Aconitase_4Fe-4S_BS"/>
</dbReference>
<dbReference type="InterPro" id="IPR000573">
    <property type="entry name" value="AconitaseA/IPMdHydase_ssu_swvl"/>
</dbReference>
<evidence type="ECO:0000259" key="15">
    <source>
        <dbReference type="Pfam" id="PF00694"/>
    </source>
</evidence>
<dbReference type="Gene3D" id="3.30.499.10">
    <property type="entry name" value="Aconitase, domain 3"/>
    <property type="match status" value="2"/>
</dbReference>
<keyword evidence="6" id="KW-0816">Tricarboxylic acid cycle</keyword>
<dbReference type="FunFam" id="3.30.499.10:FF:000002">
    <property type="entry name" value="Aconitate hydratase"/>
    <property type="match status" value="1"/>
</dbReference>
<evidence type="ECO:0000259" key="14">
    <source>
        <dbReference type="Pfam" id="PF00330"/>
    </source>
</evidence>
<dbReference type="CDD" id="cd01586">
    <property type="entry name" value="AcnA_IRP"/>
    <property type="match status" value="1"/>
</dbReference>
<dbReference type="GO" id="GO:0003994">
    <property type="term" value="F:aconitate hydratase activity"/>
    <property type="evidence" value="ECO:0007669"/>
    <property type="project" value="UniProtKB-EC"/>
</dbReference>
<dbReference type="GO" id="GO:0006099">
    <property type="term" value="P:tricarboxylic acid cycle"/>
    <property type="evidence" value="ECO:0007669"/>
    <property type="project" value="UniProtKB-KW"/>
</dbReference>
<keyword evidence="17" id="KW-1185">Reference proteome</keyword>
<dbReference type="InterPro" id="IPR044137">
    <property type="entry name" value="AcnA_IRP_Swivel"/>
</dbReference>
<dbReference type="SUPFAM" id="SSF52016">
    <property type="entry name" value="LeuD/IlvD-like"/>
    <property type="match status" value="1"/>
</dbReference>
<keyword evidence="9" id="KW-0408">Iron</keyword>
<proteinExistence type="inferred from homology"/>
<dbReference type="InterPro" id="IPR015931">
    <property type="entry name" value="Acnase/IPM_dHydase_lsu_aba_1/3"/>
</dbReference>
<comment type="cofactor">
    <cofactor evidence="1">
        <name>[4Fe-4S] cluster</name>
        <dbReference type="ChEBI" id="CHEBI:49883"/>
    </cofactor>
</comment>
<dbReference type="PRINTS" id="PR00415">
    <property type="entry name" value="ACONITASE"/>
</dbReference>
<dbReference type="PROSITE" id="PS00450">
    <property type="entry name" value="ACONITASE_1"/>
    <property type="match status" value="1"/>
</dbReference>
<evidence type="ECO:0000256" key="9">
    <source>
        <dbReference type="ARBA" id="ARBA00023004"/>
    </source>
</evidence>
<dbReference type="PROSITE" id="PS01244">
    <property type="entry name" value="ACONITASE_2"/>
    <property type="match status" value="1"/>
</dbReference>
<feature type="domain" description="Aconitase A/isopropylmalate dehydratase small subunit swivel" evidence="15">
    <location>
        <begin position="745"/>
        <end position="873"/>
    </location>
</feature>
<dbReference type="EMBL" id="JADKPO010000023">
    <property type="protein sequence ID" value="MBF4769281.1"/>
    <property type="molecule type" value="Genomic_DNA"/>
</dbReference>
<feature type="compositionally biased region" description="Acidic residues" evidence="13">
    <location>
        <begin position="416"/>
        <end position="425"/>
    </location>
</feature>
<dbReference type="RefSeq" id="WP_194697430.1">
    <property type="nucleotide sequence ID" value="NZ_JADKPO010000023.1"/>
</dbReference>
<dbReference type="Gene3D" id="6.10.190.10">
    <property type="match status" value="1"/>
</dbReference>
<dbReference type="NCBIfam" id="NF009520">
    <property type="entry name" value="PRK12881.1"/>
    <property type="match status" value="1"/>
</dbReference>
<evidence type="ECO:0000256" key="5">
    <source>
        <dbReference type="ARBA" id="ARBA00019378"/>
    </source>
</evidence>
<comment type="pathway">
    <text evidence="2">Carbohydrate metabolism; tricarboxylic acid cycle; isocitrate from oxaloacetate: step 2/2.</text>
</comment>
<evidence type="ECO:0000313" key="16">
    <source>
        <dbReference type="EMBL" id="MBF4769281.1"/>
    </source>
</evidence>
<name>A0A930VR04_9ACTN</name>
<dbReference type="Pfam" id="PF00694">
    <property type="entry name" value="Aconitase_C"/>
    <property type="match status" value="1"/>
</dbReference>
<keyword evidence="7" id="KW-0479">Metal-binding</keyword>
<dbReference type="InterPro" id="IPR036008">
    <property type="entry name" value="Aconitase_4Fe-4S_dom"/>
</dbReference>
<feature type="compositionally biased region" description="Polar residues" evidence="13">
    <location>
        <begin position="431"/>
        <end position="452"/>
    </location>
</feature>